<comment type="catalytic activity">
    <reaction evidence="1">
        <text>ATP + protein L-histidine = ADP + protein N-phospho-L-histidine.</text>
        <dbReference type="EC" id="2.7.13.3"/>
    </reaction>
</comment>
<dbReference type="InterPro" id="IPR036890">
    <property type="entry name" value="HATPase_C_sf"/>
</dbReference>
<dbReference type="SMART" id="SM00388">
    <property type="entry name" value="HisKA"/>
    <property type="match status" value="1"/>
</dbReference>
<feature type="domain" description="PAC" evidence="9">
    <location>
        <begin position="327"/>
        <end position="379"/>
    </location>
</feature>
<feature type="transmembrane region" description="Helical" evidence="5">
    <location>
        <begin position="105"/>
        <end position="125"/>
    </location>
</feature>
<dbReference type="InterPro" id="IPR001610">
    <property type="entry name" value="PAC"/>
</dbReference>
<evidence type="ECO:0000313" key="11">
    <source>
        <dbReference type="EMBL" id="NDW07694.1"/>
    </source>
</evidence>
<dbReference type="InterPro" id="IPR003594">
    <property type="entry name" value="HATPase_dom"/>
</dbReference>
<dbReference type="EMBL" id="JAAAMG010000036">
    <property type="protein sequence ID" value="NDW07694.1"/>
    <property type="molecule type" value="Genomic_DNA"/>
</dbReference>
<dbReference type="CDD" id="cd00130">
    <property type="entry name" value="PAS"/>
    <property type="match status" value="1"/>
</dbReference>
<dbReference type="NCBIfam" id="TIGR00229">
    <property type="entry name" value="sensory_box"/>
    <property type="match status" value="1"/>
</dbReference>
<keyword evidence="12" id="KW-1185">Reference proteome</keyword>
<dbReference type="InterPro" id="IPR036097">
    <property type="entry name" value="HisK_dim/P_sf"/>
</dbReference>
<dbReference type="Gene3D" id="3.30.450.20">
    <property type="entry name" value="PAS domain"/>
    <property type="match status" value="1"/>
</dbReference>
<dbReference type="CDD" id="cd00082">
    <property type="entry name" value="HisKA"/>
    <property type="match status" value="1"/>
</dbReference>
<dbReference type="PROSITE" id="PS50112">
    <property type="entry name" value="PAS"/>
    <property type="match status" value="1"/>
</dbReference>
<organism evidence="11 12">
    <name type="scientific">Jiella pacifica</name>
    <dbReference type="NCBI Taxonomy" id="2696469"/>
    <lineage>
        <taxon>Bacteria</taxon>
        <taxon>Pseudomonadati</taxon>
        <taxon>Pseudomonadota</taxon>
        <taxon>Alphaproteobacteria</taxon>
        <taxon>Hyphomicrobiales</taxon>
        <taxon>Aurantimonadaceae</taxon>
        <taxon>Jiella</taxon>
    </lineage>
</organism>
<dbReference type="SMART" id="SM00086">
    <property type="entry name" value="PAC"/>
    <property type="match status" value="1"/>
</dbReference>
<evidence type="ECO:0000256" key="2">
    <source>
        <dbReference type="ARBA" id="ARBA00012438"/>
    </source>
</evidence>
<proteinExistence type="predicted"/>
<dbReference type="SMART" id="SM00387">
    <property type="entry name" value="HATPase_c"/>
    <property type="match status" value="1"/>
</dbReference>
<dbReference type="SUPFAM" id="SSF52172">
    <property type="entry name" value="CheY-like"/>
    <property type="match status" value="1"/>
</dbReference>
<dbReference type="SUPFAM" id="SSF47384">
    <property type="entry name" value="Homodimeric domain of signal transducing histidine kinase"/>
    <property type="match status" value="1"/>
</dbReference>
<evidence type="ECO:0000313" key="12">
    <source>
        <dbReference type="Proteomes" id="UP000469011"/>
    </source>
</evidence>
<dbReference type="PROSITE" id="PS50113">
    <property type="entry name" value="PAC"/>
    <property type="match status" value="1"/>
</dbReference>
<dbReference type="Pfam" id="PF02518">
    <property type="entry name" value="HATPase_c"/>
    <property type="match status" value="1"/>
</dbReference>
<feature type="domain" description="MHYT" evidence="10">
    <location>
        <begin position="7"/>
        <end position="195"/>
    </location>
</feature>
<evidence type="ECO:0000256" key="4">
    <source>
        <dbReference type="PROSITE-ProRule" id="PRU00169"/>
    </source>
</evidence>
<dbReference type="InterPro" id="IPR000014">
    <property type="entry name" value="PAS"/>
</dbReference>
<dbReference type="Gene3D" id="3.40.50.2300">
    <property type="match status" value="1"/>
</dbReference>
<reference evidence="11 12" key="1">
    <citation type="submission" date="2020-01" db="EMBL/GenBank/DDBJ databases">
        <title>Jiella pacifica sp. nov.</title>
        <authorList>
            <person name="Xue Z."/>
            <person name="Zhu S."/>
            <person name="Chen J."/>
            <person name="Yang J."/>
        </authorList>
    </citation>
    <scope>NUCLEOTIDE SEQUENCE [LARGE SCALE GENOMIC DNA]</scope>
    <source>
        <strain evidence="11 12">40Bstr34</strain>
    </source>
</reference>
<dbReference type="InterPro" id="IPR003661">
    <property type="entry name" value="HisK_dim/P_dom"/>
</dbReference>
<dbReference type="CDD" id="cd00156">
    <property type="entry name" value="REC"/>
    <property type="match status" value="1"/>
</dbReference>
<evidence type="ECO:0000259" key="10">
    <source>
        <dbReference type="PROSITE" id="PS50924"/>
    </source>
</evidence>
<dbReference type="Pfam" id="PF13426">
    <property type="entry name" value="PAS_9"/>
    <property type="match status" value="1"/>
</dbReference>
<feature type="transmembrane region" description="Helical" evidence="5">
    <location>
        <begin position="212"/>
        <end position="235"/>
    </location>
</feature>
<dbReference type="InterPro" id="IPR001789">
    <property type="entry name" value="Sig_transdc_resp-reg_receiver"/>
</dbReference>
<feature type="transmembrane region" description="Helical" evidence="5">
    <location>
        <begin position="171"/>
        <end position="192"/>
    </location>
</feature>
<keyword evidence="5" id="KW-1133">Transmembrane helix</keyword>
<evidence type="ECO:0000259" key="8">
    <source>
        <dbReference type="PROSITE" id="PS50112"/>
    </source>
</evidence>
<dbReference type="SUPFAM" id="SSF55785">
    <property type="entry name" value="PYP-like sensor domain (PAS domain)"/>
    <property type="match status" value="1"/>
</dbReference>
<dbReference type="SMART" id="SM00448">
    <property type="entry name" value="REC"/>
    <property type="match status" value="1"/>
</dbReference>
<evidence type="ECO:0000259" key="6">
    <source>
        <dbReference type="PROSITE" id="PS50109"/>
    </source>
</evidence>
<evidence type="ECO:0000259" key="9">
    <source>
        <dbReference type="PROSITE" id="PS50113"/>
    </source>
</evidence>
<dbReference type="EC" id="2.7.13.3" evidence="2"/>
<dbReference type="Pfam" id="PF03707">
    <property type="entry name" value="MHYT"/>
    <property type="match status" value="3"/>
</dbReference>
<dbReference type="GO" id="GO:0016020">
    <property type="term" value="C:membrane"/>
    <property type="evidence" value="ECO:0007669"/>
    <property type="project" value="UniProtKB-UniRule"/>
</dbReference>
<dbReference type="InterPro" id="IPR005330">
    <property type="entry name" value="MHYT_dom"/>
</dbReference>
<dbReference type="Pfam" id="PF00072">
    <property type="entry name" value="Response_reg"/>
    <property type="match status" value="1"/>
</dbReference>
<dbReference type="SUPFAM" id="SSF55874">
    <property type="entry name" value="ATPase domain of HSP90 chaperone/DNA topoisomerase II/histidine kinase"/>
    <property type="match status" value="1"/>
</dbReference>
<evidence type="ECO:0000256" key="5">
    <source>
        <dbReference type="PROSITE-ProRule" id="PRU00244"/>
    </source>
</evidence>
<evidence type="ECO:0000256" key="1">
    <source>
        <dbReference type="ARBA" id="ARBA00000085"/>
    </source>
</evidence>
<feature type="domain" description="Response regulatory" evidence="7">
    <location>
        <begin position="636"/>
        <end position="746"/>
    </location>
</feature>
<dbReference type="PROSITE" id="PS50110">
    <property type="entry name" value="RESPONSE_REGULATORY"/>
    <property type="match status" value="1"/>
</dbReference>
<dbReference type="InterPro" id="IPR005467">
    <property type="entry name" value="His_kinase_dom"/>
</dbReference>
<feature type="transmembrane region" description="Helical" evidence="5">
    <location>
        <begin position="79"/>
        <end position="98"/>
    </location>
</feature>
<keyword evidence="5" id="KW-0812">Transmembrane</keyword>
<keyword evidence="3 4" id="KW-0597">Phosphoprotein</keyword>
<evidence type="ECO:0000259" key="7">
    <source>
        <dbReference type="PROSITE" id="PS50110"/>
    </source>
</evidence>
<feature type="transmembrane region" description="Helical" evidence="5">
    <location>
        <begin position="6"/>
        <end position="27"/>
    </location>
</feature>
<dbReference type="PANTHER" id="PTHR43065:SF49">
    <property type="entry name" value="HISTIDINE KINASE"/>
    <property type="match status" value="1"/>
</dbReference>
<dbReference type="PROSITE" id="PS50109">
    <property type="entry name" value="HIS_KIN"/>
    <property type="match status" value="1"/>
</dbReference>
<dbReference type="GO" id="GO:0000155">
    <property type="term" value="F:phosphorelay sensor kinase activity"/>
    <property type="evidence" value="ECO:0007669"/>
    <property type="project" value="InterPro"/>
</dbReference>
<dbReference type="InterPro" id="IPR011006">
    <property type="entry name" value="CheY-like_superfamily"/>
</dbReference>
<name>A0A6N9T8E3_9HYPH</name>
<dbReference type="PRINTS" id="PR00344">
    <property type="entry name" value="BCTRLSENSOR"/>
</dbReference>
<dbReference type="InterPro" id="IPR035965">
    <property type="entry name" value="PAS-like_dom_sf"/>
</dbReference>
<evidence type="ECO:0000256" key="3">
    <source>
        <dbReference type="ARBA" id="ARBA00022553"/>
    </source>
</evidence>
<feature type="transmembrane region" description="Helical" evidence="5">
    <location>
        <begin position="145"/>
        <end position="164"/>
    </location>
</feature>
<dbReference type="Gene3D" id="1.10.287.130">
    <property type="match status" value="1"/>
</dbReference>
<keyword evidence="5" id="KW-0472">Membrane</keyword>
<sequence>MIVEGTYSWPLVVLSICISTVAAYTALDLAGRVRNAAGWIRTGWIVTAAIALGGGIWAMHFVAMLAYRMPMEVSYDLTLTALSLALPIVVTGVGFALVCDRVVSWPVLIASGLIMGCGIATMHYLGMHAMQMPATIDYDLRLVAASVGIAIGASIAALWLAFAGTVSSRKLAASGAMGLAISGMHYTGMAAATVWMRPDAADMVMDPALDPMALASAVAALTFLILFLALLASIVDQRLALASAREAAVLQRSQERFVTLYRRTPLPLHALDENGCIEHVSDVWLDVLGYELDEVVGRPLTDFMTEASARRRVEVDWPALLASQKVRGVEYQFITKDGRQLHCLLSAHIERDGDGRFVQALCGLVDITARREAEEQLRQSQKLEALGQLTGGLAHDFNNLLAAVLANLQILRKRLPDDPKLRQLADTAIIGAERGASLTQRMLSFSRRQDLRPVAVNMPELVHGMADLLQRSIGPTVQIETKFPIGLPLVKADANQLELALVNLAVNARDAMPEGGTITISTRGVSKISVDSELAVGEYVCLTVADTGCGMDSATLAAATQPFFTTKGVGKGTGLGLSMVHGFAGQSGGRFVLSSEVGVGTRAEIWLPVAAAVPIANEAPTAPPEQASLDTEGPLTILAVDDDAIVLMGTVALLEELGHTVVEAHSGKVALEILRQTKVDLVITDHAMPVMTGLQLIAAIRQDHPDLPVLLATGYVELPDGADQSLPRLSKPFSSEQLAIAIDAALIAPPADNVTFLRPRPR</sequence>
<accession>A0A6N9T8E3</accession>
<dbReference type="Proteomes" id="UP000469011">
    <property type="component" value="Unassembled WGS sequence"/>
</dbReference>
<dbReference type="Gene3D" id="3.30.565.10">
    <property type="entry name" value="Histidine kinase-like ATPase, C-terminal domain"/>
    <property type="match status" value="1"/>
</dbReference>
<feature type="domain" description="PAS" evidence="8">
    <location>
        <begin position="253"/>
        <end position="304"/>
    </location>
</feature>
<feature type="domain" description="Histidine kinase" evidence="6">
    <location>
        <begin position="392"/>
        <end position="611"/>
    </location>
</feature>
<comment type="caution">
    <text evidence="11">The sequence shown here is derived from an EMBL/GenBank/DDBJ whole genome shotgun (WGS) entry which is preliminary data.</text>
</comment>
<dbReference type="Pfam" id="PF00512">
    <property type="entry name" value="HisKA"/>
    <property type="match status" value="1"/>
</dbReference>
<feature type="transmembrane region" description="Helical" evidence="5">
    <location>
        <begin position="39"/>
        <end position="67"/>
    </location>
</feature>
<dbReference type="PANTHER" id="PTHR43065">
    <property type="entry name" value="SENSOR HISTIDINE KINASE"/>
    <property type="match status" value="1"/>
</dbReference>
<protein>
    <recommendedName>
        <fullName evidence="2">histidine kinase</fullName>
        <ecNumber evidence="2">2.7.13.3</ecNumber>
    </recommendedName>
</protein>
<dbReference type="InterPro" id="IPR004358">
    <property type="entry name" value="Sig_transdc_His_kin-like_C"/>
</dbReference>
<feature type="modified residue" description="4-aspartylphosphate" evidence="4">
    <location>
        <position position="685"/>
    </location>
</feature>
<dbReference type="SMART" id="SM00091">
    <property type="entry name" value="PAS"/>
    <property type="match status" value="1"/>
</dbReference>
<dbReference type="AlphaFoldDB" id="A0A6N9T8E3"/>
<dbReference type="PROSITE" id="PS50924">
    <property type="entry name" value="MHYT"/>
    <property type="match status" value="1"/>
</dbReference>
<dbReference type="InterPro" id="IPR000700">
    <property type="entry name" value="PAS-assoc_C"/>
</dbReference>
<gene>
    <name evidence="11" type="ORF">GTK09_25105</name>
</gene>